<evidence type="ECO:0000256" key="7">
    <source>
        <dbReference type="SAM" id="MobiDB-lite"/>
    </source>
</evidence>
<evidence type="ECO:0000256" key="6">
    <source>
        <dbReference type="ARBA" id="ARBA00023315"/>
    </source>
</evidence>
<dbReference type="GO" id="GO:0006915">
    <property type="term" value="P:apoptotic process"/>
    <property type="evidence" value="ECO:0007669"/>
    <property type="project" value="UniProtKB-KW"/>
</dbReference>
<name>A0A4Z2CXM8_SCHJA</name>
<keyword evidence="8" id="KW-1133">Transmembrane helix</keyword>
<evidence type="ECO:0000256" key="1">
    <source>
        <dbReference type="ARBA" id="ARBA00009458"/>
    </source>
</evidence>
<dbReference type="GO" id="GO:0004402">
    <property type="term" value="F:histone acetyltransferase activity"/>
    <property type="evidence" value="ECO:0007669"/>
    <property type="project" value="TreeGrafter"/>
</dbReference>
<dbReference type="PROSITE" id="PS50062">
    <property type="entry name" value="BCL2_FAMILY"/>
    <property type="match status" value="1"/>
</dbReference>
<evidence type="ECO:0000256" key="5">
    <source>
        <dbReference type="ARBA" id="ARBA00022853"/>
    </source>
</evidence>
<dbReference type="InterPro" id="IPR036834">
    <property type="entry name" value="Bcl-2-like_sf"/>
</dbReference>
<dbReference type="SUPFAM" id="SSF56854">
    <property type="entry name" value="Bcl-2 inhibitors of programmed cell death"/>
    <property type="match status" value="1"/>
</dbReference>
<keyword evidence="8" id="KW-0472">Membrane</keyword>
<keyword evidence="4" id="KW-0053">Apoptosis</keyword>
<reference evidence="10 11" key="1">
    <citation type="submission" date="2019-03" db="EMBL/GenBank/DDBJ databases">
        <title>An improved genome assembly of the fluke Schistosoma japonicum.</title>
        <authorList>
            <person name="Hu W."/>
            <person name="Luo F."/>
            <person name="Yin M."/>
            <person name="Mo X."/>
            <person name="Sun C."/>
            <person name="Wu Q."/>
            <person name="Zhu B."/>
            <person name="Xiang M."/>
            <person name="Wang J."/>
            <person name="Wang Y."/>
            <person name="Zhang T."/>
            <person name="Xu B."/>
            <person name="Zheng H."/>
            <person name="Feng Z."/>
        </authorList>
    </citation>
    <scope>NUCLEOTIDE SEQUENCE [LARGE SCALE GENOMIC DNA]</scope>
    <source>
        <strain evidence="10">HuSjv2</strain>
        <tissue evidence="10">Worms</tissue>
    </source>
</reference>
<sequence>MSTHGVTGNAHLETDRSWTSQASLMTIPDADNSSTPTANSLDETFSPSENSFNSFITNSSKSEVLEGDGREVERQSKEEERVESKRKKGVTLVYCPERKAANIFESSRNSTVSLEPGEKEITIRSNHIIDINYDGNNSITKEEKETELTSSIILNESIHPNEASNHFNINDENQVIESNDYRNLSDDKISSKRISIEYKGPSLSNNNLSDDSKRNDSISGVVSTSSAEVLTSLHNNSLPVLSTESKSSSKEILNNLKPFDNVAISVNDENDSVNLQDYDKSDKTASLSIGKTERYTSAFRPVLSSQPLNNLNESHQESKQLLTDNSFIESNLGNIAQMNLGLDDEVSETVVNISDQHKKTISRFREQAVIPTYLDRCSPAQIVAVTGGAPADIIRNIEEDLDDDNDDRVIEVLSRNREGVLGGGDSNGSSTNSDNVVRHRDHISESSKFQKPVTINIDLRVVSHLTPSTPEEVDASSELVFSNFMIDRYMLEVSASAKASSQCNTSASATVNISSQQVMSDDPVSHQLSSLPRAEPHSVEAIVAHNLAEIGDEINRIYGPRLDRMIKLLPVEECPLEMFYNVARVLFARGPTNWGQVITLFYFGYRLVVQRVKKGIANAFYQVCRCLVSFCRKINIFVWIAQQGGWQILQFLHSARTCDASESMSNDPSHFTTRPDIEQSHQNTLLNNNSSPDVNDSRKYHSVNGKKVKWVASETWDIYQILDRRLLASSFPLSTSVAYILSLGVTSSFRSKGVASILLRSFIGYVSGENMDWLTNSNHQVDLSCSNVSTHTVKMNINDCSSEKYYCNSERNVSLTHGTTIPITARRINDYHSLYNLLTQLPRVSPVRAVYLHVLDSNLHARRFYENRGFICLHTRRGCYTINGKLADGCTYVLHTNGGYLDKKPTYPCIYLLALMLALLLLFRLPIGQVQNMNNFQQLYSIG</sequence>
<dbReference type="PANTHER" id="PTHR14744">
    <property type="entry name" value="N-ALPHA-ACETYLTRANSFERASE 60"/>
    <property type="match status" value="1"/>
</dbReference>
<feature type="domain" description="Bcl-2 Bcl-2 homology region 1-3" evidence="9">
    <location>
        <begin position="547"/>
        <end position="646"/>
    </location>
</feature>
<keyword evidence="6" id="KW-0012">Acyltransferase</keyword>
<dbReference type="Gene3D" id="1.10.437.10">
    <property type="entry name" value="Blc2-like"/>
    <property type="match status" value="1"/>
</dbReference>
<evidence type="ECO:0000256" key="8">
    <source>
        <dbReference type="SAM" id="Phobius"/>
    </source>
</evidence>
<dbReference type="InterPro" id="IPR045141">
    <property type="entry name" value="NAA60-like"/>
</dbReference>
<keyword evidence="8" id="KW-0812">Transmembrane</keyword>
<dbReference type="InterPro" id="IPR046371">
    <property type="entry name" value="Bcl-2_BH1-3"/>
</dbReference>
<dbReference type="EC" id="2.3.1.48" evidence="2"/>
<dbReference type="AlphaFoldDB" id="A0A4Z2CXM8"/>
<gene>
    <name evidence="10" type="ORF">EWB00_006699</name>
</gene>
<organism evidence="10 11">
    <name type="scientific">Schistosoma japonicum</name>
    <name type="common">Blood fluke</name>
    <dbReference type="NCBI Taxonomy" id="6182"/>
    <lineage>
        <taxon>Eukaryota</taxon>
        <taxon>Metazoa</taxon>
        <taxon>Spiralia</taxon>
        <taxon>Lophotrochozoa</taxon>
        <taxon>Platyhelminthes</taxon>
        <taxon>Trematoda</taxon>
        <taxon>Digenea</taxon>
        <taxon>Strigeidida</taxon>
        <taxon>Schistosomatoidea</taxon>
        <taxon>Schistosomatidae</taxon>
        <taxon>Schistosoma</taxon>
    </lineage>
</organism>
<dbReference type="EMBL" id="SKCS01000402">
    <property type="protein sequence ID" value="TNN08888.1"/>
    <property type="molecule type" value="Genomic_DNA"/>
</dbReference>
<proteinExistence type="inferred from homology"/>
<dbReference type="GO" id="GO:0000139">
    <property type="term" value="C:Golgi membrane"/>
    <property type="evidence" value="ECO:0007669"/>
    <property type="project" value="TreeGrafter"/>
</dbReference>
<keyword evidence="3" id="KW-0808">Transferase</keyword>
<dbReference type="Proteomes" id="UP000311919">
    <property type="component" value="Unassembled WGS sequence"/>
</dbReference>
<dbReference type="Pfam" id="PF00452">
    <property type="entry name" value="Bcl-2"/>
    <property type="match status" value="1"/>
</dbReference>
<dbReference type="SMART" id="SM00337">
    <property type="entry name" value="BCL"/>
    <property type="match status" value="1"/>
</dbReference>
<feature type="transmembrane region" description="Helical" evidence="8">
    <location>
        <begin position="910"/>
        <end position="927"/>
    </location>
</feature>
<dbReference type="PANTHER" id="PTHR14744:SF15">
    <property type="entry name" value="N-ALPHA-ACETYLTRANSFERASE 60"/>
    <property type="match status" value="1"/>
</dbReference>
<feature type="compositionally biased region" description="Polar residues" evidence="7">
    <location>
        <begin position="31"/>
        <end position="62"/>
    </location>
</feature>
<evidence type="ECO:0000256" key="2">
    <source>
        <dbReference type="ARBA" id="ARBA00013184"/>
    </source>
</evidence>
<comment type="similarity">
    <text evidence="1">Belongs to the Bcl-2 family.</text>
</comment>
<dbReference type="CDD" id="cd06845">
    <property type="entry name" value="Bcl-2_like"/>
    <property type="match status" value="1"/>
</dbReference>
<dbReference type="STRING" id="6182.A0A4Z2CXM8"/>
<dbReference type="SUPFAM" id="SSF55729">
    <property type="entry name" value="Acyl-CoA N-acyltransferases (Nat)"/>
    <property type="match status" value="1"/>
</dbReference>
<dbReference type="InterPro" id="IPR026298">
    <property type="entry name" value="Bcl-2_fam"/>
</dbReference>
<evidence type="ECO:0000256" key="4">
    <source>
        <dbReference type="ARBA" id="ARBA00022703"/>
    </source>
</evidence>
<keyword evidence="5" id="KW-0156">Chromatin regulator</keyword>
<comment type="caution">
    <text evidence="10">The sequence shown here is derived from an EMBL/GenBank/DDBJ whole genome shotgun (WGS) entry which is preliminary data.</text>
</comment>
<dbReference type="GO" id="GO:0004596">
    <property type="term" value="F:protein-N-terminal amino-acid acetyltransferase activity"/>
    <property type="evidence" value="ECO:0007669"/>
    <property type="project" value="InterPro"/>
</dbReference>
<dbReference type="OrthoDB" id="6020735at2759"/>
<dbReference type="InterPro" id="IPR002475">
    <property type="entry name" value="Bcl2-like"/>
</dbReference>
<accession>A0A4Z2CXM8</accession>
<evidence type="ECO:0000313" key="10">
    <source>
        <dbReference type="EMBL" id="TNN08888.1"/>
    </source>
</evidence>
<evidence type="ECO:0000256" key="3">
    <source>
        <dbReference type="ARBA" id="ARBA00022679"/>
    </source>
</evidence>
<keyword evidence="11" id="KW-1185">Reference proteome</keyword>
<feature type="region of interest" description="Disordered" evidence="7">
    <location>
        <begin position="1"/>
        <end position="84"/>
    </location>
</feature>
<evidence type="ECO:0000313" key="11">
    <source>
        <dbReference type="Proteomes" id="UP000311919"/>
    </source>
</evidence>
<dbReference type="InterPro" id="IPR016181">
    <property type="entry name" value="Acyl_CoA_acyltransferase"/>
</dbReference>
<evidence type="ECO:0000259" key="9">
    <source>
        <dbReference type="SMART" id="SM00337"/>
    </source>
</evidence>
<protein>
    <recommendedName>
        <fullName evidence="2">histone acetyltransferase</fullName>
        <ecNumber evidence="2">2.3.1.48</ecNumber>
    </recommendedName>
</protein>
<dbReference type="GO" id="GO:0042981">
    <property type="term" value="P:regulation of apoptotic process"/>
    <property type="evidence" value="ECO:0007669"/>
    <property type="project" value="InterPro"/>
</dbReference>
<dbReference type="Gene3D" id="3.40.630.30">
    <property type="match status" value="1"/>
</dbReference>
<feature type="region of interest" description="Disordered" evidence="7">
    <location>
        <begin position="200"/>
        <end position="219"/>
    </location>
</feature>
<feature type="compositionally biased region" description="Basic and acidic residues" evidence="7">
    <location>
        <begin position="63"/>
        <end position="83"/>
    </location>
</feature>